<protein>
    <submittedName>
        <fullName evidence="1">Uncharacterized protein</fullName>
    </submittedName>
</protein>
<dbReference type="EMBL" id="LGKN01000004">
    <property type="protein sequence ID" value="KPL88513.1"/>
    <property type="molecule type" value="Genomic_DNA"/>
</dbReference>
<dbReference type="RefSeq" id="WP_054492448.1">
    <property type="nucleotide sequence ID" value="NZ_BBZA01000062.1"/>
</dbReference>
<dbReference type="Proteomes" id="UP000037784">
    <property type="component" value="Unassembled WGS sequence"/>
</dbReference>
<evidence type="ECO:0000313" key="3">
    <source>
        <dbReference type="Proteomes" id="UP000037784"/>
    </source>
</evidence>
<comment type="caution">
    <text evidence="1">The sequence shown here is derived from an EMBL/GenBank/DDBJ whole genome shotgun (WGS) entry which is preliminary data.</text>
</comment>
<name>A0A0M8K642_9CHLR</name>
<gene>
    <name evidence="1" type="ORF">ARMA_0958</name>
    <name evidence="2" type="ORF">SE16_06915</name>
</gene>
<reference evidence="1 3" key="1">
    <citation type="journal article" date="2015" name="Genome Announc.">
        <title>Draft Genome Sequence of a Heterotrophic Facultative Anaerobic Thermophilic Bacterium, Ardenticatena maritima Strain 110ST.</title>
        <authorList>
            <person name="Kawaichi S."/>
            <person name="Yoshida T."/>
            <person name="Sako Y."/>
            <person name="Nakamura R."/>
        </authorList>
    </citation>
    <scope>NUCLEOTIDE SEQUENCE [LARGE SCALE GENOMIC DNA]</scope>
    <source>
        <strain evidence="1 3">110S</strain>
    </source>
</reference>
<sequence length="228" mass="27487">MGARATLLYLIKQNAPQEGLAFATPPWWDVERLFEVQREWQIRLPDGREVLLLDWTALLTFDLPSGKKMWDLPERNVATPEREYQRAALLEAVQDAAWFIVARDHVWMAPEKSQPGCEIWKSPVWWFHEYHTIEEYTAWRATFWESHRIRERIFELPNPFWQDRVWLLTQAEAQEMNARKQKAYLQDLEAFGRKLAPHHRREMTRFTRALQNTEWVIIYEYEWESGLS</sequence>
<organism evidence="1 3">
    <name type="scientific">Ardenticatena maritima</name>
    <dbReference type="NCBI Taxonomy" id="872965"/>
    <lineage>
        <taxon>Bacteria</taxon>
        <taxon>Bacillati</taxon>
        <taxon>Chloroflexota</taxon>
        <taxon>Ardenticatenia</taxon>
        <taxon>Ardenticatenales</taxon>
        <taxon>Ardenticatenaceae</taxon>
        <taxon>Ardenticatena</taxon>
    </lineage>
</organism>
<evidence type="ECO:0000313" key="2">
    <source>
        <dbReference type="EMBL" id="KPL88513.1"/>
    </source>
</evidence>
<dbReference type="AlphaFoldDB" id="A0A0M8K642"/>
<keyword evidence="3" id="KW-1185">Reference proteome</keyword>
<reference evidence="3" key="3">
    <citation type="submission" date="2015-08" db="EMBL/GenBank/DDBJ databases">
        <title>Draft Genome Sequence of a Heterotrophic Facultative Anaerobic Bacterium Ardenticatena maritima Strain 110S.</title>
        <authorList>
            <person name="Kawaichi S."/>
            <person name="Yoshida T."/>
            <person name="Sako Y."/>
            <person name="Nakamura R."/>
        </authorList>
    </citation>
    <scope>NUCLEOTIDE SEQUENCE [LARGE SCALE GENOMIC DNA]</scope>
    <source>
        <strain evidence="3">110S</strain>
    </source>
</reference>
<dbReference type="InParanoid" id="A0A0M8K642"/>
<evidence type="ECO:0000313" key="4">
    <source>
        <dbReference type="Proteomes" id="UP000050502"/>
    </source>
</evidence>
<dbReference type="EMBL" id="BBZA01000062">
    <property type="protein sequence ID" value="GAP62535.1"/>
    <property type="molecule type" value="Genomic_DNA"/>
</dbReference>
<evidence type="ECO:0000313" key="1">
    <source>
        <dbReference type="EMBL" id="GAP62535.1"/>
    </source>
</evidence>
<proteinExistence type="predicted"/>
<accession>A0A0M8K642</accession>
<reference evidence="2 4" key="2">
    <citation type="submission" date="2015-07" db="EMBL/GenBank/DDBJ databases">
        <title>Whole genome sequence of Ardenticatena maritima DSM 23922.</title>
        <authorList>
            <person name="Hemp J."/>
            <person name="Ward L.M."/>
            <person name="Pace L.A."/>
            <person name="Fischer W.W."/>
        </authorList>
    </citation>
    <scope>NUCLEOTIDE SEQUENCE [LARGE SCALE GENOMIC DNA]</scope>
    <source>
        <strain evidence="2 4">110S</strain>
    </source>
</reference>
<dbReference type="Proteomes" id="UP000050502">
    <property type="component" value="Unassembled WGS sequence"/>
</dbReference>